<dbReference type="GO" id="GO:0000978">
    <property type="term" value="F:RNA polymerase II cis-regulatory region sequence-specific DNA binding"/>
    <property type="evidence" value="ECO:0007669"/>
    <property type="project" value="TreeGrafter"/>
</dbReference>
<feature type="domain" description="Homeobox" evidence="8">
    <location>
        <begin position="43"/>
        <end position="103"/>
    </location>
</feature>
<dbReference type="Pfam" id="PF00046">
    <property type="entry name" value="Homeodomain"/>
    <property type="match status" value="1"/>
</dbReference>
<dbReference type="Proteomes" id="UP000310708">
    <property type="component" value="Unassembled WGS sequence"/>
</dbReference>
<dbReference type="EMBL" id="SPRW01000005">
    <property type="protein sequence ID" value="TIC69855.1"/>
    <property type="molecule type" value="Genomic_DNA"/>
</dbReference>
<keyword evidence="2 5" id="KW-0238">DNA-binding</keyword>
<dbReference type="Proteomes" id="UP000307169">
    <property type="component" value="Unassembled WGS sequence"/>
</dbReference>
<dbReference type="Gene3D" id="1.10.10.60">
    <property type="entry name" value="Homeodomain-like"/>
    <property type="match status" value="1"/>
</dbReference>
<evidence type="ECO:0000313" key="19">
    <source>
        <dbReference type="Proteomes" id="UP000310685"/>
    </source>
</evidence>
<dbReference type="InterPro" id="IPR009057">
    <property type="entry name" value="Homeodomain-like_sf"/>
</dbReference>
<evidence type="ECO:0000313" key="10">
    <source>
        <dbReference type="EMBL" id="TIC04682.1"/>
    </source>
</evidence>
<evidence type="ECO:0000313" key="13">
    <source>
        <dbReference type="EMBL" id="TIC69855.1"/>
    </source>
</evidence>
<dbReference type="OrthoDB" id="6159439at2759"/>
<feature type="region of interest" description="Disordered" evidence="7">
    <location>
        <begin position="1"/>
        <end position="51"/>
    </location>
</feature>
<dbReference type="OMA" id="RPDNNVI"/>
<dbReference type="Proteomes" id="UP000309601">
    <property type="component" value="Unassembled WGS sequence"/>
</dbReference>
<evidence type="ECO:0000313" key="17">
    <source>
        <dbReference type="Proteomes" id="UP000307169"/>
    </source>
</evidence>
<proteinExistence type="predicted"/>
<evidence type="ECO:0000256" key="6">
    <source>
        <dbReference type="RuleBase" id="RU000682"/>
    </source>
</evidence>
<name>A0A4T0PAD7_9BASI</name>
<dbReference type="GO" id="GO:0005634">
    <property type="term" value="C:nucleus"/>
    <property type="evidence" value="ECO:0007669"/>
    <property type="project" value="UniProtKB-SubCell"/>
</dbReference>
<gene>
    <name evidence="12" type="ORF">E3Q01_00383</name>
    <name evidence="13" type="ORF">E3Q02_00753</name>
    <name evidence="14" type="ORF">E3Q03_00913</name>
    <name evidence="11" type="ORF">E3Q10_01083</name>
    <name evidence="10" type="ORF">E3Q17_00292</name>
    <name evidence="9" type="ORF">E3Q22_01025</name>
</gene>
<evidence type="ECO:0000313" key="18">
    <source>
        <dbReference type="Proteomes" id="UP000309601"/>
    </source>
</evidence>
<evidence type="ECO:0000256" key="3">
    <source>
        <dbReference type="ARBA" id="ARBA00023155"/>
    </source>
</evidence>
<dbReference type="PROSITE" id="PS00027">
    <property type="entry name" value="HOMEOBOX_1"/>
    <property type="match status" value="1"/>
</dbReference>
<dbReference type="AlphaFoldDB" id="A0A4T0PAD7"/>
<keyword evidence="4 5" id="KW-0539">Nucleus</keyword>
<dbReference type="InterPro" id="IPR051000">
    <property type="entry name" value="Homeobox_DNA-bind_prot"/>
</dbReference>
<dbReference type="EMBL" id="SPRV01000006">
    <property type="protein sequence ID" value="TIC70742.1"/>
    <property type="molecule type" value="Genomic_DNA"/>
</dbReference>
<evidence type="ECO:0000256" key="4">
    <source>
        <dbReference type="ARBA" id="ARBA00023242"/>
    </source>
</evidence>
<dbReference type="Proteomes" id="UP000305647">
    <property type="component" value="Unassembled WGS sequence"/>
</dbReference>
<dbReference type="GO" id="GO:0030154">
    <property type="term" value="P:cell differentiation"/>
    <property type="evidence" value="ECO:0007669"/>
    <property type="project" value="TreeGrafter"/>
</dbReference>
<evidence type="ECO:0000256" key="5">
    <source>
        <dbReference type="PROSITE-ProRule" id="PRU00108"/>
    </source>
</evidence>
<feature type="DNA-binding region" description="Homeobox" evidence="5">
    <location>
        <begin position="45"/>
        <end position="104"/>
    </location>
</feature>
<comment type="caution">
    <text evidence="9">The sequence shown here is derived from an EMBL/GenBank/DDBJ whole genome shotgun (WGS) entry which is preliminary data.</text>
</comment>
<accession>A0A4T0PAD7</accession>
<evidence type="ECO:0000313" key="9">
    <source>
        <dbReference type="EMBL" id="TIB81560.1"/>
    </source>
</evidence>
<evidence type="ECO:0000256" key="2">
    <source>
        <dbReference type="ARBA" id="ARBA00023125"/>
    </source>
</evidence>
<dbReference type="SMART" id="SM00389">
    <property type="entry name" value="HOX"/>
    <property type="match status" value="1"/>
</dbReference>
<evidence type="ECO:0000259" key="8">
    <source>
        <dbReference type="PROSITE" id="PS50071"/>
    </source>
</evidence>
<organism evidence="9 19">
    <name type="scientific">Wallemia mellicola</name>
    <dbReference type="NCBI Taxonomy" id="1708541"/>
    <lineage>
        <taxon>Eukaryota</taxon>
        <taxon>Fungi</taxon>
        <taxon>Dikarya</taxon>
        <taxon>Basidiomycota</taxon>
        <taxon>Wallemiomycotina</taxon>
        <taxon>Wallemiomycetes</taxon>
        <taxon>Wallemiales</taxon>
        <taxon>Wallemiaceae</taxon>
        <taxon>Wallemia</taxon>
    </lineage>
</organism>
<feature type="compositionally biased region" description="Basic and acidic residues" evidence="7">
    <location>
        <begin position="1"/>
        <end position="11"/>
    </location>
</feature>
<evidence type="ECO:0000256" key="7">
    <source>
        <dbReference type="SAM" id="MobiDB-lite"/>
    </source>
</evidence>
<dbReference type="EMBL" id="SPRH01000002">
    <property type="protein sequence ID" value="TIC04682.1"/>
    <property type="molecule type" value="Genomic_DNA"/>
</dbReference>
<evidence type="ECO:0000313" key="20">
    <source>
        <dbReference type="Proteomes" id="UP000310708"/>
    </source>
</evidence>
<dbReference type="PANTHER" id="PTHR24324">
    <property type="entry name" value="HOMEOBOX PROTEIN HHEX"/>
    <property type="match status" value="1"/>
</dbReference>
<dbReference type="EMBL" id="SPRO01000007">
    <property type="protein sequence ID" value="TIC32689.1"/>
    <property type="molecule type" value="Genomic_DNA"/>
</dbReference>
<dbReference type="InterPro" id="IPR017970">
    <property type="entry name" value="Homeobox_CS"/>
</dbReference>
<reference evidence="15 16" key="1">
    <citation type="submission" date="2019-03" db="EMBL/GenBank/DDBJ databases">
        <title>Sequencing 25 genomes of Wallemia mellicola.</title>
        <authorList>
            <person name="Gostincar C."/>
        </authorList>
    </citation>
    <scope>NUCLEOTIDE SEQUENCE [LARGE SCALE GENOMIC DNA]</scope>
    <source>
        <strain evidence="10 17">EXF-1262</strain>
        <strain evidence="13 18">EXF-1274</strain>
        <strain evidence="14 15">EXF-1277</strain>
        <strain evidence="9 19">EXF-6152</strain>
        <strain evidence="12 20">EXF-757</strain>
        <strain evidence="11 16">EXF-8738</strain>
    </source>
</reference>
<comment type="subcellular location">
    <subcellularLocation>
        <location evidence="1 5 6">Nucleus</location>
    </subcellularLocation>
</comment>
<dbReference type="PANTHER" id="PTHR24324:SF5">
    <property type="entry name" value="HEMATOPOIETICALLY-EXPRESSED HOMEOBOX PROTEIN HHEX"/>
    <property type="match status" value="1"/>
</dbReference>
<dbReference type="InterPro" id="IPR001356">
    <property type="entry name" value="HD"/>
</dbReference>
<evidence type="ECO:0000313" key="11">
    <source>
        <dbReference type="EMBL" id="TIC32689.1"/>
    </source>
</evidence>
<dbReference type="PROSITE" id="PS50071">
    <property type="entry name" value="HOMEOBOX_2"/>
    <property type="match status" value="1"/>
</dbReference>
<evidence type="ECO:0000313" key="15">
    <source>
        <dbReference type="Proteomes" id="UP000305362"/>
    </source>
</evidence>
<evidence type="ECO:0000313" key="12">
    <source>
        <dbReference type="EMBL" id="TIC69559.1"/>
    </source>
</evidence>
<evidence type="ECO:0000313" key="14">
    <source>
        <dbReference type="EMBL" id="TIC70742.1"/>
    </source>
</evidence>
<dbReference type="CDD" id="cd00086">
    <property type="entry name" value="homeodomain"/>
    <property type="match status" value="1"/>
</dbReference>
<dbReference type="EMBL" id="SPRC01000007">
    <property type="protein sequence ID" value="TIB81560.1"/>
    <property type="molecule type" value="Genomic_DNA"/>
</dbReference>
<evidence type="ECO:0000313" key="16">
    <source>
        <dbReference type="Proteomes" id="UP000305647"/>
    </source>
</evidence>
<dbReference type="Proteomes" id="UP000305362">
    <property type="component" value="Unassembled WGS sequence"/>
</dbReference>
<dbReference type="EMBL" id="SPRX01000003">
    <property type="protein sequence ID" value="TIC69559.1"/>
    <property type="molecule type" value="Genomic_DNA"/>
</dbReference>
<feature type="compositionally biased region" description="Low complexity" evidence="7">
    <location>
        <begin position="28"/>
        <end position="38"/>
    </location>
</feature>
<dbReference type="Proteomes" id="UP000310685">
    <property type="component" value="Unassembled WGS sequence"/>
</dbReference>
<evidence type="ECO:0000256" key="1">
    <source>
        <dbReference type="ARBA" id="ARBA00004123"/>
    </source>
</evidence>
<dbReference type="SUPFAM" id="SSF46689">
    <property type="entry name" value="Homeodomain-like"/>
    <property type="match status" value="1"/>
</dbReference>
<sequence>MRLPFSKKDSNVIELPKPFSSHSREDSSSSSNASTSLSLTAQAPIKAKRKRANAYQLERLQSCYDANPFPSNDERQALATELNMSPNSVRIWYQNKRQALRNHEKAQSLSP</sequence>
<protein>
    <recommendedName>
        <fullName evidence="8">Homeobox domain-containing protein</fullName>
    </recommendedName>
</protein>
<dbReference type="GO" id="GO:0000981">
    <property type="term" value="F:DNA-binding transcription factor activity, RNA polymerase II-specific"/>
    <property type="evidence" value="ECO:0007669"/>
    <property type="project" value="InterPro"/>
</dbReference>
<keyword evidence="3 5" id="KW-0371">Homeobox</keyword>